<feature type="region of interest" description="Disordered" evidence="1">
    <location>
        <begin position="21"/>
        <end position="46"/>
    </location>
</feature>
<feature type="compositionally biased region" description="Low complexity" evidence="1">
    <location>
        <begin position="21"/>
        <end position="34"/>
    </location>
</feature>
<reference evidence="2" key="1">
    <citation type="submission" date="2021-04" db="EMBL/GenBank/DDBJ databases">
        <title>Phylogenetic analysis of Acidobacteriaceae.</title>
        <authorList>
            <person name="Qiu L."/>
            <person name="Zhang Q."/>
        </authorList>
    </citation>
    <scope>NUCLEOTIDE SEQUENCE</scope>
    <source>
        <strain evidence="2">DSM 25168</strain>
    </source>
</reference>
<evidence type="ECO:0000313" key="2">
    <source>
        <dbReference type="EMBL" id="UWZ81654.1"/>
    </source>
</evidence>
<accession>A0A9J7BL88</accession>
<keyword evidence="3" id="KW-1185">Reference proteome</keyword>
<name>A0A9J7BL88_9BACT</name>
<evidence type="ECO:0000256" key="1">
    <source>
        <dbReference type="SAM" id="MobiDB-lite"/>
    </source>
</evidence>
<organism evidence="2 3">
    <name type="scientific">Occallatibacter riparius</name>
    <dbReference type="NCBI Taxonomy" id="1002689"/>
    <lineage>
        <taxon>Bacteria</taxon>
        <taxon>Pseudomonadati</taxon>
        <taxon>Acidobacteriota</taxon>
        <taxon>Terriglobia</taxon>
        <taxon>Terriglobales</taxon>
        <taxon>Acidobacteriaceae</taxon>
        <taxon>Occallatibacter</taxon>
    </lineage>
</organism>
<keyword evidence="2" id="KW-0645">Protease</keyword>
<dbReference type="SUPFAM" id="SSF49464">
    <property type="entry name" value="Carboxypeptidase regulatory domain-like"/>
    <property type="match status" value="1"/>
</dbReference>
<sequence length="346" mass="37357">MHVHAQSDRSNRDAAFALPDAPQAQQTAQEQPVADQQPSATATLSGTVVDTNGAVIQGARITVRSRSGAEAHTVATGGDGQFVFSGIPAGHYDVTATGEGMSTYTSPEVDLGPGTVRIMPAIQLRIEAASTSVTVTADSEQIAEQQVQIAVQQRVLGVVPNFYTTYDWNAPPMRAKQKFKLSLHSMFDPTAFVIIAGVAGAEQYKDVYPGFGGGWEGYGKRYGATFANHVSDQFFAHALYPSLFHQDPRYFYKGKGSVRSRAMYAMSAAVIARGDDGRWKPNYSSVLGKFTSGALSNLYFPESDRGAHLVFFNALTELGTDAVENLLEEFVLKPLTSHAPKEHDQP</sequence>
<dbReference type="InterPro" id="IPR008969">
    <property type="entry name" value="CarboxyPept-like_regulatory"/>
</dbReference>
<protein>
    <submittedName>
        <fullName evidence="2">Carboxypeptidase-like regulatory domain-containing protein</fullName>
    </submittedName>
</protein>
<dbReference type="AlphaFoldDB" id="A0A9J7BL88"/>
<dbReference type="Proteomes" id="UP001059380">
    <property type="component" value="Chromosome"/>
</dbReference>
<dbReference type="KEGG" id="orp:MOP44_13785"/>
<dbReference type="Pfam" id="PF13620">
    <property type="entry name" value="CarboxypepD_reg"/>
    <property type="match status" value="1"/>
</dbReference>
<dbReference type="GO" id="GO:0004180">
    <property type="term" value="F:carboxypeptidase activity"/>
    <property type="evidence" value="ECO:0007669"/>
    <property type="project" value="UniProtKB-KW"/>
</dbReference>
<dbReference type="Gene3D" id="2.60.40.1120">
    <property type="entry name" value="Carboxypeptidase-like, regulatory domain"/>
    <property type="match status" value="1"/>
</dbReference>
<gene>
    <name evidence="2" type="ORF">MOP44_13785</name>
</gene>
<keyword evidence="2" id="KW-0121">Carboxypeptidase</keyword>
<keyword evidence="2" id="KW-0378">Hydrolase</keyword>
<proteinExistence type="predicted"/>
<feature type="compositionally biased region" description="Polar residues" evidence="1">
    <location>
        <begin position="36"/>
        <end position="46"/>
    </location>
</feature>
<dbReference type="EMBL" id="CP093313">
    <property type="protein sequence ID" value="UWZ81654.1"/>
    <property type="molecule type" value="Genomic_DNA"/>
</dbReference>
<dbReference type="RefSeq" id="WP_260790480.1">
    <property type="nucleotide sequence ID" value="NZ_CP093313.1"/>
</dbReference>
<evidence type="ECO:0000313" key="3">
    <source>
        <dbReference type="Proteomes" id="UP001059380"/>
    </source>
</evidence>